<protein>
    <submittedName>
        <fullName evidence="8">Adhesion G-protein coupled receptor D1-like</fullName>
    </submittedName>
</protein>
<accession>A0A8B8DVG2</accession>
<sequence>MALAITIQISLIFKNKYCIICNPLDVNDSEMYHTCYHKNDSNLVTACQEFPAHTCRDVTCFPGKYLKEEKCVSLFTSSTALRYTLALKIKFRTLTKHNDTHEKLLQHVRNQIIDTLNIMFSYQIFIEELYLMSPFTCDTLSVTNGELQLYITIFQFPSLTTIIRDEVEGKLIEFTESSSTWTLENFSKMIVTISRSESSLLLPYLSLKLSKEATCFLTATHQDVVSTVFRNVLVTPLLTCQQFHLQGYEFGINWKDLRYEYSVLDFSISVSKFDSHTDGLIRICVDDVKAYIQVLEQEQLFHLNPTLSFLTLTLICVSLLFLLLTFLTYCAFPSMRTLPGMINMILVLFLFFAQLCLVIRPFFRSVAMIVASVVSHFFWLATFFWLQVCSFHMFLVFHADNRNEYTKMNIKKTIFRYVSYATGIPLAIVCSNVALSLILSKGKYTGYDRLTTLMTSKIAFLITMIAPLTFVCLTNIFLYALTAYKIYSTPHVPGTQSNRIHLVVYVKLFTITGLTWLLQIIDTFVGISVLSYIIAILNGLQGLFLFASYAYNGKVFHLYRNAIKTFRLLA</sequence>
<dbReference type="GeneID" id="111129704"/>
<dbReference type="AlphaFoldDB" id="A0A8B8DVG2"/>
<dbReference type="InterPro" id="IPR053231">
    <property type="entry name" value="GPCR_LN-TM7"/>
</dbReference>
<dbReference type="GO" id="GO:0016020">
    <property type="term" value="C:membrane"/>
    <property type="evidence" value="ECO:0007669"/>
    <property type="project" value="UniProtKB-SubCell"/>
</dbReference>
<dbReference type="PROSITE" id="PS50261">
    <property type="entry name" value="G_PROTEIN_RECEP_F2_4"/>
    <property type="match status" value="1"/>
</dbReference>
<dbReference type="KEGG" id="cvn:111129704"/>
<name>A0A8B8DVG2_CRAVI</name>
<feature type="transmembrane region" description="Helical" evidence="5">
    <location>
        <begin position="527"/>
        <end position="551"/>
    </location>
</feature>
<feature type="transmembrane region" description="Helical" evidence="5">
    <location>
        <begin position="417"/>
        <end position="438"/>
    </location>
</feature>
<feature type="domain" description="G-protein coupled receptors family 2 profile 2" evidence="6">
    <location>
        <begin position="307"/>
        <end position="553"/>
    </location>
</feature>
<feature type="transmembrane region" description="Helical" evidence="5">
    <location>
        <begin position="307"/>
        <end position="332"/>
    </location>
</feature>
<keyword evidence="3 5" id="KW-1133">Transmembrane helix</keyword>
<dbReference type="PANTHER" id="PTHR45902:SF1">
    <property type="entry name" value="LATROPHILIN RECEPTOR-LIKE PROTEIN A"/>
    <property type="match status" value="1"/>
</dbReference>
<dbReference type="PANTHER" id="PTHR45902">
    <property type="entry name" value="LATROPHILIN RECEPTOR-LIKE PROTEIN A"/>
    <property type="match status" value="1"/>
</dbReference>
<evidence type="ECO:0000313" key="8">
    <source>
        <dbReference type="RefSeq" id="XP_022331875.1"/>
    </source>
</evidence>
<dbReference type="Gene3D" id="1.20.1070.10">
    <property type="entry name" value="Rhodopsin 7-helix transmembrane proteins"/>
    <property type="match status" value="1"/>
</dbReference>
<dbReference type="GO" id="GO:0004930">
    <property type="term" value="F:G protein-coupled receptor activity"/>
    <property type="evidence" value="ECO:0007669"/>
    <property type="project" value="InterPro"/>
</dbReference>
<evidence type="ECO:0000256" key="3">
    <source>
        <dbReference type="ARBA" id="ARBA00022989"/>
    </source>
</evidence>
<feature type="transmembrane region" description="Helical" evidence="5">
    <location>
        <begin position="502"/>
        <end position="521"/>
    </location>
</feature>
<dbReference type="RefSeq" id="XP_022331875.1">
    <property type="nucleotide sequence ID" value="XM_022476167.1"/>
</dbReference>
<dbReference type="Pfam" id="PF00002">
    <property type="entry name" value="7tm_2"/>
    <property type="match status" value="1"/>
</dbReference>
<feature type="transmembrane region" description="Helical" evidence="5">
    <location>
        <begin position="458"/>
        <end position="481"/>
    </location>
</feature>
<evidence type="ECO:0000256" key="4">
    <source>
        <dbReference type="ARBA" id="ARBA00023136"/>
    </source>
</evidence>
<feature type="transmembrane region" description="Helical" evidence="5">
    <location>
        <begin position="344"/>
        <end position="363"/>
    </location>
</feature>
<organism evidence="7 8">
    <name type="scientific">Crassostrea virginica</name>
    <name type="common">Eastern oyster</name>
    <dbReference type="NCBI Taxonomy" id="6565"/>
    <lineage>
        <taxon>Eukaryota</taxon>
        <taxon>Metazoa</taxon>
        <taxon>Spiralia</taxon>
        <taxon>Lophotrochozoa</taxon>
        <taxon>Mollusca</taxon>
        <taxon>Bivalvia</taxon>
        <taxon>Autobranchia</taxon>
        <taxon>Pteriomorphia</taxon>
        <taxon>Ostreida</taxon>
        <taxon>Ostreoidea</taxon>
        <taxon>Ostreidae</taxon>
        <taxon>Crassostrea</taxon>
    </lineage>
</organism>
<comment type="subcellular location">
    <subcellularLocation>
        <location evidence="1">Membrane</location>
        <topology evidence="1">Multi-pass membrane protein</topology>
    </subcellularLocation>
</comment>
<reference evidence="8" key="1">
    <citation type="submission" date="2025-08" db="UniProtKB">
        <authorList>
            <consortium name="RefSeq"/>
        </authorList>
    </citation>
    <scope>IDENTIFICATION</scope>
    <source>
        <tissue evidence="8">Whole sample</tissue>
    </source>
</reference>
<keyword evidence="2 5" id="KW-0812">Transmembrane</keyword>
<dbReference type="GO" id="GO:0007166">
    <property type="term" value="P:cell surface receptor signaling pathway"/>
    <property type="evidence" value="ECO:0007669"/>
    <property type="project" value="InterPro"/>
</dbReference>
<evidence type="ECO:0000256" key="5">
    <source>
        <dbReference type="SAM" id="Phobius"/>
    </source>
</evidence>
<dbReference type="InterPro" id="IPR017981">
    <property type="entry name" value="GPCR_2-like_7TM"/>
</dbReference>
<gene>
    <name evidence="8" type="primary">LOC111129704</name>
</gene>
<evidence type="ECO:0000256" key="1">
    <source>
        <dbReference type="ARBA" id="ARBA00004141"/>
    </source>
</evidence>
<proteinExistence type="predicted"/>
<evidence type="ECO:0000313" key="7">
    <source>
        <dbReference type="Proteomes" id="UP000694844"/>
    </source>
</evidence>
<dbReference type="InterPro" id="IPR000832">
    <property type="entry name" value="GPCR_2_secretin-like"/>
</dbReference>
<evidence type="ECO:0000256" key="2">
    <source>
        <dbReference type="ARBA" id="ARBA00022692"/>
    </source>
</evidence>
<dbReference type="CDD" id="cd15039">
    <property type="entry name" value="7tmB3_Methuselah-like"/>
    <property type="match status" value="1"/>
</dbReference>
<evidence type="ECO:0000259" key="6">
    <source>
        <dbReference type="PROSITE" id="PS50261"/>
    </source>
</evidence>
<dbReference type="Proteomes" id="UP000694844">
    <property type="component" value="Chromosome 4"/>
</dbReference>
<feature type="transmembrane region" description="Helical" evidence="5">
    <location>
        <begin position="369"/>
        <end position="397"/>
    </location>
</feature>
<dbReference type="OrthoDB" id="10051649at2759"/>
<keyword evidence="7" id="KW-1185">Reference proteome</keyword>
<keyword evidence="4 5" id="KW-0472">Membrane</keyword>